<evidence type="ECO:0000313" key="1">
    <source>
        <dbReference type="EMBL" id="SDJ97862.1"/>
    </source>
</evidence>
<name>A0A1G8Y4U3_9BACL</name>
<gene>
    <name evidence="1" type="ORF">SAMN05216192_12844</name>
</gene>
<reference evidence="2" key="1">
    <citation type="submission" date="2016-10" db="EMBL/GenBank/DDBJ databases">
        <authorList>
            <person name="Varghese N."/>
            <person name="Submissions S."/>
        </authorList>
    </citation>
    <scope>NUCLEOTIDE SEQUENCE [LARGE SCALE GENOMIC DNA]</scope>
    <source>
        <strain evidence="2">CGMCC 1.11012</strain>
    </source>
</reference>
<accession>A0A1G8Y4U3</accession>
<dbReference type="EMBL" id="FNDX01000028">
    <property type="protein sequence ID" value="SDJ97862.1"/>
    <property type="molecule type" value="Genomic_DNA"/>
</dbReference>
<dbReference type="SUPFAM" id="SSF140500">
    <property type="entry name" value="BAS1536-like"/>
    <property type="match status" value="1"/>
</dbReference>
<dbReference type="GO" id="GO:0043937">
    <property type="term" value="P:regulation of sporulation"/>
    <property type="evidence" value="ECO:0007669"/>
    <property type="project" value="InterPro"/>
</dbReference>
<proteinExistence type="predicted"/>
<dbReference type="OrthoDB" id="2627535at2"/>
<dbReference type="InterPro" id="IPR018540">
    <property type="entry name" value="Spo0E-like"/>
</dbReference>
<dbReference type="Pfam" id="PF09388">
    <property type="entry name" value="SpoOE-like"/>
    <property type="match status" value="1"/>
</dbReference>
<dbReference type="GO" id="GO:0046983">
    <property type="term" value="F:protein dimerization activity"/>
    <property type="evidence" value="ECO:0007669"/>
    <property type="project" value="InterPro"/>
</dbReference>
<dbReference type="Proteomes" id="UP000199050">
    <property type="component" value="Unassembled WGS sequence"/>
</dbReference>
<organism evidence="1 2">
    <name type="scientific">Paenibacillus typhae</name>
    <dbReference type="NCBI Taxonomy" id="1174501"/>
    <lineage>
        <taxon>Bacteria</taxon>
        <taxon>Bacillati</taxon>
        <taxon>Bacillota</taxon>
        <taxon>Bacilli</taxon>
        <taxon>Bacillales</taxon>
        <taxon>Paenibacillaceae</taxon>
        <taxon>Paenibacillus</taxon>
    </lineage>
</organism>
<dbReference type="Gene3D" id="4.10.280.10">
    <property type="entry name" value="Helix-loop-helix DNA-binding domain"/>
    <property type="match status" value="1"/>
</dbReference>
<evidence type="ECO:0000313" key="2">
    <source>
        <dbReference type="Proteomes" id="UP000199050"/>
    </source>
</evidence>
<sequence>MKDSECMKHSIEQARYKLNKLEQQFDLLHPVVLHQSMVLDELINEYNRYCFRRAMEALRSKSHTGEGNWTEQPRQLSYS</sequence>
<keyword evidence="2" id="KW-1185">Reference proteome</keyword>
<dbReference type="RefSeq" id="WP_090716845.1">
    <property type="nucleotide sequence ID" value="NZ_CBCSKY010000044.1"/>
</dbReference>
<protein>
    <submittedName>
        <fullName evidence="1">Spo0E like sporulation regulatory protein</fullName>
    </submittedName>
</protein>
<dbReference type="InterPro" id="IPR037208">
    <property type="entry name" value="Spo0E-like_sf"/>
</dbReference>
<dbReference type="AlphaFoldDB" id="A0A1G8Y4U3"/>
<dbReference type="InterPro" id="IPR036638">
    <property type="entry name" value="HLH_DNA-bd_sf"/>
</dbReference>